<dbReference type="GO" id="GO:0008173">
    <property type="term" value="F:RNA methyltransferase activity"/>
    <property type="evidence" value="ECO:0007669"/>
    <property type="project" value="InterPro"/>
</dbReference>
<dbReference type="InterPro" id="IPR053888">
    <property type="entry name" value="MRM3-like_sub_bind"/>
</dbReference>
<dbReference type="SUPFAM" id="SSF55315">
    <property type="entry name" value="L30e-like"/>
    <property type="match status" value="1"/>
</dbReference>
<dbReference type="InterPro" id="IPR029064">
    <property type="entry name" value="Ribosomal_eL30-like_sf"/>
</dbReference>
<protein>
    <submittedName>
        <fullName evidence="6">RNA methyltransferase</fullName>
    </submittedName>
</protein>
<dbReference type="PANTHER" id="PTHR43191">
    <property type="entry name" value="RRNA METHYLTRANSFERASE 3"/>
    <property type="match status" value="1"/>
</dbReference>
<evidence type="ECO:0000313" key="7">
    <source>
        <dbReference type="Proteomes" id="UP000480178"/>
    </source>
</evidence>
<dbReference type="Proteomes" id="UP000480178">
    <property type="component" value="Chromosome"/>
</dbReference>
<dbReference type="GO" id="GO:0006396">
    <property type="term" value="P:RNA processing"/>
    <property type="evidence" value="ECO:0007669"/>
    <property type="project" value="InterPro"/>
</dbReference>
<dbReference type="InterPro" id="IPR029028">
    <property type="entry name" value="Alpha/beta_knot_MTases"/>
</dbReference>
<dbReference type="GO" id="GO:0003723">
    <property type="term" value="F:RNA binding"/>
    <property type="evidence" value="ECO:0007669"/>
    <property type="project" value="InterPro"/>
</dbReference>
<evidence type="ECO:0000256" key="3">
    <source>
        <dbReference type="ARBA" id="ARBA00022679"/>
    </source>
</evidence>
<dbReference type="Pfam" id="PF00588">
    <property type="entry name" value="SpoU_methylase"/>
    <property type="match status" value="1"/>
</dbReference>
<evidence type="ECO:0000259" key="5">
    <source>
        <dbReference type="Pfam" id="PF22435"/>
    </source>
</evidence>
<dbReference type="InterPro" id="IPR029026">
    <property type="entry name" value="tRNA_m1G_MTases_N"/>
</dbReference>
<dbReference type="GO" id="GO:0032259">
    <property type="term" value="P:methylation"/>
    <property type="evidence" value="ECO:0007669"/>
    <property type="project" value="UniProtKB-KW"/>
</dbReference>
<evidence type="ECO:0000259" key="4">
    <source>
        <dbReference type="Pfam" id="PF00588"/>
    </source>
</evidence>
<dbReference type="RefSeq" id="WP_162447341.1">
    <property type="nucleotide sequence ID" value="NZ_CP048222.1"/>
</dbReference>
<sequence>MISKKWLKLIHSLQVKKYRKLHQAFLVEGAKSVQELLSSDYQITVLFTTQEFYNENIRLLSRQSFELQILTQEELEKTGVFQSNNACLAVVVSKPNLPLSVTSNEYALILDEIKDPGNLGTIIRIADWYGITKIICSESTTDFYNPKVIAASMGSFTRVQLYYCNLHEYLQHTANLQVYGAYLNGIDVHTVSFASSGLIVMGNESQGISQALEPLIKQKIHIPRYGGAESLNVGIATAVICDNLRRAVGND</sequence>
<evidence type="ECO:0000313" key="6">
    <source>
        <dbReference type="EMBL" id="QHT71402.1"/>
    </source>
</evidence>
<dbReference type="SUPFAM" id="SSF75217">
    <property type="entry name" value="alpha/beta knot"/>
    <property type="match status" value="1"/>
</dbReference>
<feature type="domain" description="tRNA/rRNA methyltransferase SpoU type" evidence="4">
    <location>
        <begin position="107"/>
        <end position="241"/>
    </location>
</feature>
<name>A0A6C0GVQ0_9BACT</name>
<dbReference type="Gene3D" id="3.40.1280.10">
    <property type="match status" value="1"/>
</dbReference>
<dbReference type="InterPro" id="IPR051259">
    <property type="entry name" value="rRNA_Methyltransferase"/>
</dbReference>
<comment type="similarity">
    <text evidence="1">Belongs to the class IV-like SAM-binding methyltransferase superfamily. RNA methyltransferase TrmH family.</text>
</comment>
<dbReference type="InterPro" id="IPR001537">
    <property type="entry name" value="SpoU_MeTrfase"/>
</dbReference>
<keyword evidence="3 6" id="KW-0808">Transferase</keyword>
<dbReference type="KEGG" id="rhoz:GXP67_34465"/>
<accession>A0A6C0GVQ0</accession>
<dbReference type="Pfam" id="PF22435">
    <property type="entry name" value="MRM3-like_sub_bind"/>
    <property type="match status" value="1"/>
</dbReference>
<keyword evidence="7" id="KW-1185">Reference proteome</keyword>
<evidence type="ECO:0000256" key="1">
    <source>
        <dbReference type="ARBA" id="ARBA00007228"/>
    </source>
</evidence>
<keyword evidence="2 6" id="KW-0489">Methyltransferase</keyword>
<reference evidence="6 7" key="1">
    <citation type="submission" date="2020-01" db="EMBL/GenBank/DDBJ databases">
        <authorList>
            <person name="Kim M.K."/>
        </authorList>
    </citation>
    <scope>NUCLEOTIDE SEQUENCE [LARGE SCALE GENOMIC DNA]</scope>
    <source>
        <strain evidence="6 7">172606-1</strain>
    </source>
</reference>
<feature type="domain" description="MRM3-like substrate binding" evidence="5">
    <location>
        <begin position="7"/>
        <end position="77"/>
    </location>
</feature>
<proteinExistence type="inferred from homology"/>
<organism evidence="6 7">
    <name type="scientific">Rhodocytophaga rosea</name>
    <dbReference type="NCBI Taxonomy" id="2704465"/>
    <lineage>
        <taxon>Bacteria</taxon>
        <taxon>Pseudomonadati</taxon>
        <taxon>Bacteroidota</taxon>
        <taxon>Cytophagia</taxon>
        <taxon>Cytophagales</taxon>
        <taxon>Rhodocytophagaceae</taxon>
        <taxon>Rhodocytophaga</taxon>
    </lineage>
</organism>
<gene>
    <name evidence="6" type="ORF">GXP67_34465</name>
</gene>
<evidence type="ECO:0000256" key="2">
    <source>
        <dbReference type="ARBA" id="ARBA00022603"/>
    </source>
</evidence>
<dbReference type="CDD" id="cd18109">
    <property type="entry name" value="SpoU-like_RNA-MTase"/>
    <property type="match status" value="1"/>
</dbReference>
<dbReference type="EMBL" id="CP048222">
    <property type="protein sequence ID" value="QHT71402.1"/>
    <property type="molecule type" value="Genomic_DNA"/>
</dbReference>
<dbReference type="PANTHER" id="PTHR43191:SF2">
    <property type="entry name" value="RRNA METHYLTRANSFERASE 3, MITOCHONDRIAL"/>
    <property type="match status" value="1"/>
</dbReference>
<dbReference type="AlphaFoldDB" id="A0A6C0GVQ0"/>
<dbReference type="Gene3D" id="3.30.1330.30">
    <property type="match status" value="1"/>
</dbReference>